<dbReference type="Pfam" id="PF03447">
    <property type="entry name" value="NAD_binding_3"/>
    <property type="match status" value="1"/>
</dbReference>
<dbReference type="SUPFAM" id="SSF55347">
    <property type="entry name" value="Glyceraldehyde-3-phosphate dehydrogenase-like, C-terminal domain"/>
    <property type="match status" value="1"/>
</dbReference>
<reference evidence="9 10" key="1">
    <citation type="submission" date="2020-01" db="EMBL/GenBank/DDBJ databases">
        <title>Sulfitobacter sediminilitoris sp. nov., isolated from a tidal flat.</title>
        <authorList>
            <person name="Park S."/>
            <person name="Yoon J.-H."/>
        </authorList>
    </citation>
    <scope>NUCLEOTIDE SEQUENCE [LARGE SCALE GENOMIC DNA]</scope>
    <source>
        <strain evidence="9 10">JBTF-M27</strain>
    </source>
</reference>
<dbReference type="InterPro" id="IPR011182">
    <property type="entry name" value="L-Asp_DH"/>
</dbReference>
<evidence type="ECO:0000256" key="1">
    <source>
        <dbReference type="ARBA" id="ARBA00008331"/>
    </source>
</evidence>
<dbReference type="GO" id="GO:0033735">
    <property type="term" value="F:aspartate dehydrogenase [NAD(P)+] activity"/>
    <property type="evidence" value="ECO:0007669"/>
    <property type="project" value="UniProtKB-EC"/>
</dbReference>
<accession>A0A6P0CBA4</accession>
<dbReference type="InterPro" id="IPR036291">
    <property type="entry name" value="NAD(P)-bd_dom_sf"/>
</dbReference>
<dbReference type="UniPathway" id="UPA00253">
    <property type="reaction ID" value="UER00456"/>
</dbReference>
<comment type="catalytic activity">
    <reaction evidence="6">
        <text>L-aspartate + NAD(+) + H2O = oxaloacetate + NH4(+) + NADH + H(+)</text>
        <dbReference type="Rhea" id="RHEA:11788"/>
        <dbReference type="ChEBI" id="CHEBI:15377"/>
        <dbReference type="ChEBI" id="CHEBI:15378"/>
        <dbReference type="ChEBI" id="CHEBI:16452"/>
        <dbReference type="ChEBI" id="CHEBI:28938"/>
        <dbReference type="ChEBI" id="CHEBI:29991"/>
        <dbReference type="ChEBI" id="CHEBI:57540"/>
        <dbReference type="ChEBI" id="CHEBI:57945"/>
        <dbReference type="EC" id="1.4.1.21"/>
    </reaction>
</comment>
<dbReference type="PANTHER" id="PTHR31873">
    <property type="entry name" value="L-ASPARTATE DEHYDROGENASE-RELATED"/>
    <property type="match status" value="1"/>
</dbReference>
<name>A0A6P0CBA4_9RHOB</name>
<comment type="miscellaneous">
    <text evidence="6">The iminoaspartate product is unstable in aqueous solution and can decompose to oxaloacetate and ammonia.</text>
</comment>
<dbReference type="InterPro" id="IPR002811">
    <property type="entry name" value="Asp_DH"/>
</dbReference>
<dbReference type="GO" id="GO:0016639">
    <property type="term" value="F:oxidoreductase activity, acting on the CH-NH2 group of donors, NAD or NADP as acceptor"/>
    <property type="evidence" value="ECO:0007669"/>
    <property type="project" value="UniProtKB-UniRule"/>
</dbReference>
<evidence type="ECO:0000256" key="3">
    <source>
        <dbReference type="ARBA" id="ARBA00022857"/>
    </source>
</evidence>
<sequence>MHLGLIGYGNIANSLIALLDKTAVTKVTVLVRDTSKVSDRNRNSDPEMGPPIGFVSDVSAMIAARPDLVVECAGHSAVATHVPALLQTGVDVIIASVGALADAGLSAEIERAAQHGRSRTILPSGAIGGLDFLRAVALAGDVDVTYRGTKPPAAWQGSAAEDVINLDQLHNAQVFFTGSGRKAALAFPKNANVVAALALAGAGFDRMKVELVADPDAIGNQHSYEVTSDICRYNMTIEATGSAGNARTSVTTVMSLLHEIRSYQMPS</sequence>
<comment type="similarity">
    <text evidence="1 6">Belongs to the L-aspartate dehydrogenase family.</text>
</comment>
<dbReference type="AlphaFoldDB" id="A0A6P0CBA4"/>
<feature type="binding site" evidence="6">
    <location>
        <position position="126"/>
    </location>
    <ligand>
        <name>NAD(+)</name>
        <dbReference type="ChEBI" id="CHEBI:57540"/>
    </ligand>
</feature>
<keyword evidence="3 6" id="KW-0521">NADP</keyword>
<evidence type="ECO:0000256" key="2">
    <source>
        <dbReference type="ARBA" id="ARBA00022642"/>
    </source>
</evidence>
<comment type="function">
    <text evidence="6">Specifically catalyzes the NAD or NADP-dependent dehydrogenation of L-aspartate to iminoaspartate.</text>
</comment>
<dbReference type="EMBL" id="JAABNT010000008">
    <property type="protein sequence ID" value="NEK23499.1"/>
    <property type="molecule type" value="Genomic_DNA"/>
</dbReference>
<evidence type="ECO:0000259" key="8">
    <source>
        <dbReference type="Pfam" id="PF03447"/>
    </source>
</evidence>
<comment type="catalytic activity">
    <reaction evidence="6">
        <text>L-aspartate + NADP(+) + H2O = oxaloacetate + NH4(+) + NADPH + H(+)</text>
        <dbReference type="Rhea" id="RHEA:11784"/>
        <dbReference type="ChEBI" id="CHEBI:15377"/>
        <dbReference type="ChEBI" id="CHEBI:15378"/>
        <dbReference type="ChEBI" id="CHEBI:16452"/>
        <dbReference type="ChEBI" id="CHEBI:28938"/>
        <dbReference type="ChEBI" id="CHEBI:29991"/>
        <dbReference type="ChEBI" id="CHEBI:57783"/>
        <dbReference type="ChEBI" id="CHEBI:58349"/>
        <dbReference type="EC" id="1.4.1.21"/>
    </reaction>
</comment>
<dbReference type="PANTHER" id="PTHR31873:SF6">
    <property type="entry name" value="ASPARTATE DEHYDROGENASE DOMAIN-CONTAINING PROTEIN"/>
    <property type="match status" value="1"/>
</dbReference>
<feature type="domain" description="Aspartate/homoserine dehydrogenase NAD-binding" evidence="8">
    <location>
        <begin position="7"/>
        <end position="122"/>
    </location>
</feature>
<keyword evidence="5 6" id="KW-0520">NAD</keyword>
<evidence type="ECO:0000313" key="9">
    <source>
        <dbReference type="EMBL" id="NEK23499.1"/>
    </source>
</evidence>
<feature type="binding site" evidence="6">
    <location>
        <position position="192"/>
    </location>
    <ligand>
        <name>NAD(+)</name>
        <dbReference type="ChEBI" id="CHEBI:57540"/>
    </ligand>
</feature>
<dbReference type="GO" id="GO:0050661">
    <property type="term" value="F:NADP binding"/>
    <property type="evidence" value="ECO:0007669"/>
    <property type="project" value="UniProtKB-UniRule"/>
</dbReference>
<dbReference type="GO" id="GO:0009435">
    <property type="term" value="P:NAD+ biosynthetic process"/>
    <property type="evidence" value="ECO:0007669"/>
    <property type="project" value="UniProtKB-UniRule"/>
</dbReference>
<evidence type="ECO:0000256" key="5">
    <source>
        <dbReference type="ARBA" id="ARBA00023027"/>
    </source>
</evidence>
<dbReference type="NCBIfam" id="NF009828">
    <property type="entry name" value="PRK13303.1-3"/>
    <property type="match status" value="1"/>
</dbReference>
<evidence type="ECO:0000256" key="4">
    <source>
        <dbReference type="ARBA" id="ARBA00023002"/>
    </source>
</evidence>
<organism evidence="9 10">
    <name type="scientific">Sulfitobacter sediminilitoris</name>
    <dbReference type="NCBI Taxonomy" id="2698830"/>
    <lineage>
        <taxon>Bacteria</taxon>
        <taxon>Pseudomonadati</taxon>
        <taxon>Pseudomonadota</taxon>
        <taxon>Alphaproteobacteria</taxon>
        <taxon>Rhodobacterales</taxon>
        <taxon>Roseobacteraceae</taxon>
        <taxon>Sulfitobacter</taxon>
    </lineage>
</organism>
<dbReference type="SUPFAM" id="SSF51735">
    <property type="entry name" value="NAD(P)-binding Rossmann-fold domains"/>
    <property type="match status" value="1"/>
</dbReference>
<keyword evidence="4 6" id="KW-0560">Oxidoreductase</keyword>
<gene>
    <name evidence="6" type="primary">nadX</name>
    <name evidence="9" type="ORF">GV827_13920</name>
</gene>
<evidence type="ECO:0000259" key="7">
    <source>
        <dbReference type="Pfam" id="PF01958"/>
    </source>
</evidence>
<keyword evidence="2 6" id="KW-0662">Pyridine nucleotide biosynthesis</keyword>
<comment type="pathway">
    <text evidence="6">Cofactor biosynthesis; NAD(+) biosynthesis; iminoaspartate from L-aspartate (dehydrogenase route): step 1/1.</text>
</comment>
<dbReference type="PIRSF" id="PIRSF005227">
    <property type="entry name" value="Asp_dh_NAD_syn"/>
    <property type="match status" value="1"/>
</dbReference>
<dbReference type="GO" id="GO:0051287">
    <property type="term" value="F:NAD binding"/>
    <property type="evidence" value="ECO:0007669"/>
    <property type="project" value="UniProtKB-UniRule"/>
</dbReference>
<dbReference type="InterPro" id="IPR020626">
    <property type="entry name" value="Asp_DH_prok"/>
</dbReference>
<keyword evidence="10" id="KW-1185">Reference proteome</keyword>
<protein>
    <recommendedName>
        <fullName evidence="6">L-aspartate dehydrogenase</fullName>
        <ecNumber evidence="6">1.4.1.21</ecNumber>
    </recommendedName>
</protein>
<feature type="active site" evidence="6">
    <location>
        <position position="222"/>
    </location>
</feature>
<dbReference type="Gene3D" id="3.40.50.720">
    <property type="entry name" value="NAD(P)-binding Rossmann-like Domain"/>
    <property type="match status" value="1"/>
</dbReference>
<proteinExistence type="inferred from homology"/>
<evidence type="ECO:0000313" key="10">
    <source>
        <dbReference type="Proteomes" id="UP000468591"/>
    </source>
</evidence>
<dbReference type="Gene3D" id="3.30.360.10">
    <property type="entry name" value="Dihydrodipicolinate Reductase, domain 2"/>
    <property type="match status" value="1"/>
</dbReference>
<dbReference type="Proteomes" id="UP000468591">
    <property type="component" value="Unassembled WGS sequence"/>
</dbReference>
<evidence type="ECO:0000256" key="6">
    <source>
        <dbReference type="HAMAP-Rule" id="MF_01265"/>
    </source>
</evidence>
<dbReference type="HAMAP" id="MF_01265">
    <property type="entry name" value="NadX"/>
    <property type="match status" value="1"/>
</dbReference>
<comment type="caution">
    <text evidence="9">The sequence shown here is derived from an EMBL/GenBank/DDBJ whole genome shotgun (WGS) entry which is preliminary data.</text>
</comment>
<dbReference type="EC" id="1.4.1.21" evidence="6"/>
<dbReference type="InterPro" id="IPR005106">
    <property type="entry name" value="Asp/hSer_DH_NAD-bd"/>
</dbReference>
<feature type="domain" description="Aspartate dehydrogenase" evidence="7">
    <location>
        <begin position="171"/>
        <end position="256"/>
    </location>
</feature>
<dbReference type="Pfam" id="PF01958">
    <property type="entry name" value="Asp_DH_C"/>
    <property type="match status" value="1"/>
</dbReference>